<feature type="compositionally biased region" description="Low complexity" evidence="1">
    <location>
        <begin position="129"/>
        <end position="143"/>
    </location>
</feature>
<sequence length="536" mass="60410">MVLQKVLDRFRSPREPKKCSEEPEKSKLYDREEVGGRAGGDSRKKLKKVRSVRVADLDGLRKSSKKTSHPQIEKPPQKEKPVANKASDASPNYMKSTSSYDARKEKHQVKIESPAPESNIVNSTESKKPASLKSTSSAAKALVRSSSKRLVRSLLKKSPGNVSTATCSLNTEDSCIPNDLGCLEQDSILANKICPYSYCSLHCHKHGAMPSLKRLMLTRRQSLKTQNRMRPKRHSSIRRKGDEEVQLVEDVVDELFIEIQSKLQAQALQQERFRRKSRDEIEIGYIINKMNKTTLEDKHDVDLLQESCSVTSFEDCGDKHSELSTEEMLVISQFMENIERGWKEESGGAETDAKLCFGEDCDEQEKENLALPENVGFGSHSECGSNNAQVRSFDVSQTQEVGLKNSASPMLQTSHKKLITWSKSRKYNRRRRLSVESLDNALQFNLRPPRSLPTQADPKQETVNLKHQTVEERKAAEEWMIDHALRKALRRLATGKKSQVPLLVAAFETVTPKMCETLVNSNASININTKPAQACM</sequence>
<evidence type="ECO:0000313" key="4">
    <source>
        <dbReference type="Proteomes" id="UP000639772"/>
    </source>
</evidence>
<dbReference type="PANTHER" id="PTHR33923">
    <property type="entry name" value="CALMODULIN-BINDING PROTEIN-RELATED"/>
    <property type="match status" value="1"/>
</dbReference>
<evidence type="ECO:0000256" key="1">
    <source>
        <dbReference type="SAM" id="MobiDB-lite"/>
    </source>
</evidence>
<proteinExistence type="predicted"/>
<dbReference type="OrthoDB" id="1304871at2759"/>
<comment type="caution">
    <text evidence="3">The sequence shown here is derived from an EMBL/GenBank/DDBJ whole genome shotgun (WGS) entry which is preliminary data.</text>
</comment>
<dbReference type="PANTHER" id="PTHR33923:SF3">
    <property type="entry name" value="CALMODULIN BINDING PROTEIN PICBP"/>
    <property type="match status" value="1"/>
</dbReference>
<dbReference type="SMART" id="SM01054">
    <property type="entry name" value="CaM_binding"/>
    <property type="match status" value="1"/>
</dbReference>
<name>A0A835UIT0_VANPL</name>
<feature type="compositionally biased region" description="Basic and acidic residues" evidence="1">
    <location>
        <begin position="1"/>
        <end position="43"/>
    </location>
</feature>
<dbReference type="Pfam" id="PF07839">
    <property type="entry name" value="CaM_binding"/>
    <property type="match status" value="1"/>
</dbReference>
<dbReference type="InterPro" id="IPR012417">
    <property type="entry name" value="CaM-bd_dom_pln"/>
</dbReference>
<evidence type="ECO:0000259" key="2">
    <source>
        <dbReference type="SMART" id="SM01054"/>
    </source>
</evidence>
<accession>A0A835UIT0</accession>
<evidence type="ECO:0000313" key="3">
    <source>
        <dbReference type="EMBL" id="KAG0464679.1"/>
    </source>
</evidence>
<protein>
    <recommendedName>
        <fullName evidence="2">Calmodulin-binding domain-containing protein</fullName>
    </recommendedName>
</protein>
<feature type="compositionally biased region" description="Basic and acidic residues" evidence="1">
    <location>
        <begin position="71"/>
        <end position="82"/>
    </location>
</feature>
<dbReference type="GO" id="GO:0005516">
    <property type="term" value="F:calmodulin binding"/>
    <property type="evidence" value="ECO:0007669"/>
    <property type="project" value="InterPro"/>
</dbReference>
<feature type="compositionally biased region" description="Polar residues" evidence="1">
    <location>
        <begin position="87"/>
        <end position="100"/>
    </location>
</feature>
<dbReference type="InterPro" id="IPR044681">
    <property type="entry name" value="PICBP-like"/>
</dbReference>
<feature type="domain" description="Calmodulin-binding" evidence="2">
    <location>
        <begin position="397"/>
        <end position="512"/>
    </location>
</feature>
<organism evidence="3 4">
    <name type="scientific">Vanilla planifolia</name>
    <name type="common">Vanilla</name>
    <dbReference type="NCBI Taxonomy" id="51239"/>
    <lineage>
        <taxon>Eukaryota</taxon>
        <taxon>Viridiplantae</taxon>
        <taxon>Streptophyta</taxon>
        <taxon>Embryophyta</taxon>
        <taxon>Tracheophyta</taxon>
        <taxon>Spermatophyta</taxon>
        <taxon>Magnoliopsida</taxon>
        <taxon>Liliopsida</taxon>
        <taxon>Asparagales</taxon>
        <taxon>Orchidaceae</taxon>
        <taxon>Vanilloideae</taxon>
        <taxon>Vanilleae</taxon>
        <taxon>Vanilla</taxon>
    </lineage>
</organism>
<gene>
    <name evidence="3" type="ORF">HPP92_018843</name>
</gene>
<feature type="compositionally biased region" description="Basic and acidic residues" evidence="1">
    <location>
        <begin position="101"/>
        <end position="110"/>
    </location>
</feature>
<reference evidence="3 4" key="1">
    <citation type="journal article" date="2020" name="Nat. Food">
        <title>A phased Vanilla planifolia genome enables genetic improvement of flavour and production.</title>
        <authorList>
            <person name="Hasing T."/>
            <person name="Tang H."/>
            <person name="Brym M."/>
            <person name="Khazi F."/>
            <person name="Huang T."/>
            <person name="Chambers A.H."/>
        </authorList>
    </citation>
    <scope>NUCLEOTIDE SEQUENCE [LARGE SCALE GENOMIC DNA]</scope>
    <source>
        <tissue evidence="3">Leaf</tissue>
    </source>
</reference>
<dbReference type="EMBL" id="JADCNM010000010">
    <property type="protein sequence ID" value="KAG0464679.1"/>
    <property type="molecule type" value="Genomic_DNA"/>
</dbReference>
<feature type="region of interest" description="Disordered" evidence="1">
    <location>
        <begin position="1"/>
        <end position="143"/>
    </location>
</feature>
<dbReference type="Proteomes" id="UP000639772">
    <property type="component" value="Chromosome 10"/>
</dbReference>
<dbReference type="AlphaFoldDB" id="A0A835UIT0"/>